<dbReference type="GO" id="GO:0044780">
    <property type="term" value="P:bacterial-type flagellum assembly"/>
    <property type="evidence" value="ECO:0007669"/>
    <property type="project" value="InterPro"/>
</dbReference>
<sequence>MIKSIRITAVLICFLALCLSAAAKPAAGKESETAGSQNYQSITEDKLREVYIQYLCRRLGKERADVAVSKFKVSGNRPVASGKISMQLFQKNSEKLKGYVKLVAVISVDGVVRNKVKLSGWADVFESVVCAARNLKRREIIKTDDVYLARRNISHVSANYLTDIGKVTGLMAKHSIKADKSIKAGMLEKSPVVNKGDLVTILAESSGLRITVPGKVLMKGFAGELVEVQNLMSKRKIYAKIVNPSTVMVDF</sequence>
<dbReference type="InterPro" id="IPR013974">
    <property type="entry name" value="SAF"/>
</dbReference>
<feature type="domain" description="SAF" evidence="5">
    <location>
        <begin position="126"/>
        <end position="188"/>
    </location>
</feature>
<dbReference type="GO" id="GO:0042597">
    <property type="term" value="C:periplasmic space"/>
    <property type="evidence" value="ECO:0007669"/>
    <property type="project" value="UniProtKB-SubCell"/>
</dbReference>
<evidence type="ECO:0000256" key="3">
    <source>
        <dbReference type="ARBA" id="ARBA00022764"/>
    </source>
</evidence>
<evidence type="ECO:0000256" key="2">
    <source>
        <dbReference type="ARBA" id="ARBA00022729"/>
    </source>
</evidence>
<keyword evidence="6" id="KW-0282">Flagellum</keyword>
<name>A0A8J6NWL0_9BACT</name>
<dbReference type="InterPro" id="IPR017585">
    <property type="entry name" value="SAF_FlgA"/>
</dbReference>
<evidence type="ECO:0000256" key="4">
    <source>
        <dbReference type="SAM" id="SignalP"/>
    </source>
</evidence>
<dbReference type="PANTHER" id="PTHR36307">
    <property type="entry name" value="FLAGELLA BASAL BODY P-RING FORMATION PROTEIN FLGA"/>
    <property type="match status" value="1"/>
</dbReference>
<feature type="chain" id="PRO_5035252836" evidence="4">
    <location>
        <begin position="24"/>
        <end position="251"/>
    </location>
</feature>
<evidence type="ECO:0000256" key="1">
    <source>
        <dbReference type="ARBA" id="ARBA00004418"/>
    </source>
</evidence>
<dbReference type="NCBIfam" id="TIGR03170">
    <property type="entry name" value="flgA_cterm"/>
    <property type="match status" value="1"/>
</dbReference>
<dbReference type="PANTHER" id="PTHR36307:SF1">
    <property type="entry name" value="FLAGELLA BASAL BODY P-RING FORMATION PROTEIN FLGA"/>
    <property type="match status" value="1"/>
</dbReference>
<evidence type="ECO:0000313" key="7">
    <source>
        <dbReference type="Proteomes" id="UP000605201"/>
    </source>
</evidence>
<comment type="caution">
    <text evidence="6">The sequence shown here is derived from an EMBL/GenBank/DDBJ whole genome shotgun (WGS) entry which is preliminary data.</text>
</comment>
<protein>
    <submittedName>
        <fullName evidence="6">Flagellar basal body P-ring formation protein FlgA</fullName>
    </submittedName>
</protein>
<organism evidence="6 7">
    <name type="scientific">Candidatus Desulfatibia vada</name>
    <dbReference type="NCBI Taxonomy" id="2841696"/>
    <lineage>
        <taxon>Bacteria</taxon>
        <taxon>Pseudomonadati</taxon>
        <taxon>Thermodesulfobacteriota</taxon>
        <taxon>Desulfobacteria</taxon>
        <taxon>Desulfobacterales</taxon>
        <taxon>Desulfobacterales incertae sedis</taxon>
        <taxon>Candidatus Desulfatibia</taxon>
    </lineage>
</organism>
<keyword evidence="2 4" id="KW-0732">Signal</keyword>
<dbReference type="EMBL" id="JACNIG010000117">
    <property type="protein sequence ID" value="MBC8431155.1"/>
    <property type="molecule type" value="Genomic_DNA"/>
</dbReference>
<feature type="signal peptide" evidence="4">
    <location>
        <begin position="1"/>
        <end position="23"/>
    </location>
</feature>
<reference evidence="6 7" key="1">
    <citation type="submission" date="2020-08" db="EMBL/GenBank/DDBJ databases">
        <title>Bridging the membrane lipid divide: bacteria of the FCB group superphylum have the potential to synthesize archaeal ether lipids.</title>
        <authorList>
            <person name="Villanueva L."/>
            <person name="Von Meijenfeldt F.A.B."/>
            <person name="Westbye A.B."/>
            <person name="Yadav S."/>
            <person name="Hopmans E.C."/>
            <person name="Dutilh B.E."/>
            <person name="Sinninghe Damste J.S."/>
        </authorList>
    </citation>
    <scope>NUCLEOTIDE SEQUENCE [LARGE SCALE GENOMIC DNA]</scope>
    <source>
        <strain evidence="6">NIOZ-UU17</strain>
    </source>
</reference>
<accession>A0A8J6NWL0</accession>
<dbReference type="AlphaFoldDB" id="A0A8J6NWL0"/>
<evidence type="ECO:0000313" key="6">
    <source>
        <dbReference type="EMBL" id="MBC8431155.1"/>
    </source>
</evidence>
<keyword evidence="3" id="KW-0574">Periplasm</keyword>
<keyword evidence="6" id="KW-0966">Cell projection</keyword>
<dbReference type="CDD" id="cd11614">
    <property type="entry name" value="SAF_CpaB_FlgA_like"/>
    <property type="match status" value="1"/>
</dbReference>
<dbReference type="InterPro" id="IPR039246">
    <property type="entry name" value="Flagellar_FlgA"/>
</dbReference>
<dbReference type="Gene3D" id="3.90.1210.10">
    <property type="entry name" value="Antifreeze-like/N-acetylneuraminic acid synthase C-terminal domain"/>
    <property type="match status" value="1"/>
</dbReference>
<dbReference type="Pfam" id="PF13144">
    <property type="entry name" value="ChapFlgA"/>
    <property type="match status" value="1"/>
</dbReference>
<dbReference type="Gene3D" id="2.30.30.760">
    <property type="match status" value="1"/>
</dbReference>
<gene>
    <name evidence="6" type="primary">flgA</name>
    <name evidence="6" type="ORF">H8D96_04475</name>
</gene>
<dbReference type="Proteomes" id="UP000605201">
    <property type="component" value="Unassembled WGS sequence"/>
</dbReference>
<evidence type="ECO:0000259" key="5">
    <source>
        <dbReference type="SMART" id="SM00858"/>
    </source>
</evidence>
<comment type="subcellular location">
    <subcellularLocation>
        <location evidence="1">Periplasm</location>
    </subcellularLocation>
</comment>
<dbReference type="SMART" id="SM00858">
    <property type="entry name" value="SAF"/>
    <property type="match status" value="1"/>
</dbReference>
<keyword evidence="6" id="KW-0969">Cilium</keyword>
<proteinExistence type="predicted"/>